<evidence type="ECO:0000313" key="3">
    <source>
        <dbReference type="Proteomes" id="UP000267128"/>
    </source>
</evidence>
<sequence length="216" mass="22897">MIVRTHRSLLTLPVAALVAALTLAGCGGQPEKKAGPSADANAQTEVPVPTGIELTDFGSELKFGEAARVAYAPNEQRKSVLELTVLSATQGTIGDLSGYSLEERTRNSTPYYVQVKVKNVGDGDVGQTPIPLYLVDNRTPKTLIIASSFTNSFTKCPSTKLPTTFAPQAELSTCLVYLAPDHGTMTGVSFRGADQKGDPILWTGTVTVPQDKKKAS</sequence>
<reference evidence="2 3" key="1">
    <citation type="submission" date="2018-11" db="EMBL/GenBank/DDBJ databases">
        <authorList>
            <person name="Li F."/>
        </authorList>
    </citation>
    <scope>NUCLEOTIDE SEQUENCE [LARGE SCALE GENOMIC DNA]</scope>
    <source>
        <strain evidence="2 3">Gsoil 097</strain>
    </source>
</reference>
<evidence type="ECO:0000313" key="2">
    <source>
        <dbReference type="EMBL" id="RNL64960.1"/>
    </source>
</evidence>
<protein>
    <recommendedName>
        <fullName evidence="4">DUF4352 domain-containing protein</fullName>
    </recommendedName>
</protein>
<name>A0A3N0CNN2_9ACTN</name>
<keyword evidence="3" id="KW-1185">Reference proteome</keyword>
<dbReference type="PROSITE" id="PS51257">
    <property type="entry name" value="PROKAR_LIPOPROTEIN"/>
    <property type="match status" value="1"/>
</dbReference>
<organism evidence="2 3">
    <name type="scientific">Nocardioides marmoriginsengisoli</name>
    <dbReference type="NCBI Taxonomy" id="661483"/>
    <lineage>
        <taxon>Bacteria</taxon>
        <taxon>Bacillati</taxon>
        <taxon>Actinomycetota</taxon>
        <taxon>Actinomycetes</taxon>
        <taxon>Propionibacteriales</taxon>
        <taxon>Nocardioidaceae</taxon>
        <taxon>Nocardioides</taxon>
    </lineage>
</organism>
<dbReference type="AlphaFoldDB" id="A0A3N0CNN2"/>
<dbReference type="EMBL" id="RJSE01000003">
    <property type="protein sequence ID" value="RNL64960.1"/>
    <property type="molecule type" value="Genomic_DNA"/>
</dbReference>
<feature type="signal peptide" evidence="1">
    <location>
        <begin position="1"/>
        <end position="24"/>
    </location>
</feature>
<dbReference type="RefSeq" id="WP_148046034.1">
    <property type="nucleotide sequence ID" value="NZ_RJSE01000003.1"/>
</dbReference>
<dbReference type="OrthoDB" id="3783044at2"/>
<evidence type="ECO:0000256" key="1">
    <source>
        <dbReference type="SAM" id="SignalP"/>
    </source>
</evidence>
<feature type="chain" id="PRO_5038873305" description="DUF4352 domain-containing protein" evidence="1">
    <location>
        <begin position="25"/>
        <end position="216"/>
    </location>
</feature>
<evidence type="ECO:0008006" key="4">
    <source>
        <dbReference type="Google" id="ProtNLM"/>
    </source>
</evidence>
<proteinExistence type="predicted"/>
<accession>A0A3N0CNN2</accession>
<keyword evidence="1" id="KW-0732">Signal</keyword>
<comment type="caution">
    <text evidence="2">The sequence shown here is derived from an EMBL/GenBank/DDBJ whole genome shotgun (WGS) entry which is preliminary data.</text>
</comment>
<dbReference type="Proteomes" id="UP000267128">
    <property type="component" value="Unassembled WGS sequence"/>
</dbReference>
<gene>
    <name evidence="2" type="ORF">EFK50_02995</name>
</gene>